<evidence type="ECO:0000313" key="4">
    <source>
        <dbReference type="Proteomes" id="UP001589783"/>
    </source>
</evidence>
<evidence type="ECO:0000313" key="3">
    <source>
        <dbReference type="EMBL" id="MFC0316013.1"/>
    </source>
</evidence>
<dbReference type="RefSeq" id="WP_382365282.1">
    <property type="nucleotide sequence ID" value="NZ_JBHLWV010000026.1"/>
</dbReference>
<gene>
    <name evidence="3" type="ORF">ACFFJD_14255</name>
</gene>
<dbReference type="GO" id="GO:0008233">
    <property type="term" value="F:peptidase activity"/>
    <property type="evidence" value="ECO:0007669"/>
    <property type="project" value="UniProtKB-KW"/>
</dbReference>
<evidence type="ECO:0000256" key="1">
    <source>
        <dbReference type="PROSITE-ProRule" id="PRU01251"/>
    </source>
</evidence>
<evidence type="ECO:0000259" key="2">
    <source>
        <dbReference type="PROSITE" id="PS51903"/>
    </source>
</evidence>
<dbReference type="InterPro" id="IPR004176">
    <property type="entry name" value="Clp_R_N"/>
</dbReference>
<keyword evidence="4" id="KW-1185">Reference proteome</keyword>
<keyword evidence="3" id="KW-0378">Hydrolase</keyword>
<sequence>MTDNKPLEAPVRLDDLIDTIKRLHDEPLRQLTDAVLTADHLGDLADHLIGHFVDQARRSGASWTDIGASMGVTKQAAQKRFTPKDPGTASDLDPNQGFNAFTPRARNVAVAAHDLAHAAGNAEVTPVHLALGLLADQESLAVALIKASGIEYQLLGDELREALPPRAPEVPDLVPYDAGARKALELTFRQALRLGHGYIGTEHILLALLEVEHGEGPLTDAGLDVSDLEPRLVALLAWMTPQS</sequence>
<dbReference type="Proteomes" id="UP001589783">
    <property type="component" value="Unassembled WGS sequence"/>
</dbReference>
<dbReference type="Gene3D" id="1.10.1780.10">
    <property type="entry name" value="Clp, N-terminal domain"/>
    <property type="match status" value="1"/>
</dbReference>
<comment type="caution">
    <text evidence="3">The sequence shown here is derived from an EMBL/GenBank/DDBJ whole genome shotgun (WGS) entry which is preliminary data.</text>
</comment>
<accession>A0ABV6HAV2</accession>
<proteinExistence type="predicted"/>
<dbReference type="Pfam" id="PF02861">
    <property type="entry name" value="Clp_N"/>
    <property type="match status" value="1"/>
</dbReference>
<dbReference type="GO" id="GO:0006508">
    <property type="term" value="P:proteolysis"/>
    <property type="evidence" value="ECO:0007669"/>
    <property type="project" value="UniProtKB-KW"/>
</dbReference>
<name>A0ABV6HAV2_9ACTN</name>
<keyword evidence="1" id="KW-0677">Repeat</keyword>
<reference evidence="3 4" key="1">
    <citation type="submission" date="2024-09" db="EMBL/GenBank/DDBJ databases">
        <authorList>
            <person name="Sun Q."/>
            <person name="Mori K."/>
        </authorList>
    </citation>
    <scope>NUCLEOTIDE SEQUENCE [LARGE SCALE GENOMIC DNA]</scope>
    <source>
        <strain evidence="3 4">CCM 7957</strain>
    </source>
</reference>
<keyword evidence="3" id="KW-0645">Protease</keyword>
<dbReference type="EMBL" id="JBHLWV010000026">
    <property type="protein sequence ID" value="MFC0316013.1"/>
    <property type="molecule type" value="Genomic_DNA"/>
</dbReference>
<organism evidence="3 4">
    <name type="scientific">Gordonia phosphorivorans</name>
    <dbReference type="NCBI Taxonomy" id="1056982"/>
    <lineage>
        <taxon>Bacteria</taxon>
        <taxon>Bacillati</taxon>
        <taxon>Actinomycetota</taxon>
        <taxon>Actinomycetes</taxon>
        <taxon>Mycobacteriales</taxon>
        <taxon>Gordoniaceae</taxon>
        <taxon>Gordonia</taxon>
    </lineage>
</organism>
<dbReference type="SUPFAM" id="SSF81923">
    <property type="entry name" value="Double Clp-N motif"/>
    <property type="match status" value="1"/>
</dbReference>
<protein>
    <submittedName>
        <fullName evidence="3">Clp protease N-terminal domain-containing protein</fullName>
    </submittedName>
</protein>
<dbReference type="PROSITE" id="PS51903">
    <property type="entry name" value="CLP_R"/>
    <property type="match status" value="1"/>
</dbReference>
<feature type="domain" description="Clp R" evidence="2">
    <location>
        <begin position="98"/>
        <end position="243"/>
    </location>
</feature>
<dbReference type="InterPro" id="IPR036628">
    <property type="entry name" value="Clp_N_dom_sf"/>
</dbReference>